<dbReference type="AlphaFoldDB" id="A0A0J1H4Y4"/>
<evidence type="ECO:0000313" key="1">
    <source>
        <dbReference type="EMBL" id="KLV06824.1"/>
    </source>
</evidence>
<name>A0A0J1H4Y4_9GAMM</name>
<dbReference type="PATRIC" id="fig|320778.3.peg.3906"/>
<reference evidence="1 2" key="1">
    <citation type="submission" date="2015-05" db="EMBL/GenBank/DDBJ databases">
        <title>Photobacterium galathea sp. nov.</title>
        <authorList>
            <person name="Machado H."/>
            <person name="Gram L."/>
        </authorList>
    </citation>
    <scope>NUCLEOTIDE SEQUENCE [LARGE SCALE GENOMIC DNA]</scope>
    <source>
        <strain evidence="1 2">DSM 22954</strain>
    </source>
</reference>
<evidence type="ECO:0000313" key="2">
    <source>
        <dbReference type="Proteomes" id="UP000035909"/>
    </source>
</evidence>
<accession>A0A0J1H4Y4</accession>
<organism evidence="1 2">
    <name type="scientific">Photobacterium ganghwense</name>
    <dbReference type="NCBI Taxonomy" id="320778"/>
    <lineage>
        <taxon>Bacteria</taxon>
        <taxon>Pseudomonadati</taxon>
        <taxon>Pseudomonadota</taxon>
        <taxon>Gammaproteobacteria</taxon>
        <taxon>Vibrionales</taxon>
        <taxon>Vibrionaceae</taxon>
        <taxon>Photobacterium</taxon>
    </lineage>
</organism>
<sequence>MAKPNMEDVSRFHRYFAIESNNEFWSLSEGDLSNEDKQRLLTASFTSLFHWSEIGTEENKHLAYLAVARALCVNGSSLSVQYAEKAFEYFDGQGADWVQAFTNAVFSHACHIVGEDAKAHDFYERAVGFQVNLSEGDRSVFDATFKTIPEPQHAF</sequence>
<dbReference type="OrthoDB" id="5893696at2"/>
<dbReference type="RefSeq" id="WP_047886653.1">
    <property type="nucleotide sequence ID" value="NZ_CP071325.1"/>
</dbReference>
<proteinExistence type="predicted"/>
<dbReference type="EMBL" id="LDOU01000019">
    <property type="protein sequence ID" value="KLV06824.1"/>
    <property type="molecule type" value="Genomic_DNA"/>
</dbReference>
<comment type="caution">
    <text evidence="1">The sequence shown here is derived from an EMBL/GenBank/DDBJ whole genome shotgun (WGS) entry which is preliminary data.</text>
</comment>
<gene>
    <name evidence="1" type="ORF">ABT57_17955</name>
</gene>
<protein>
    <submittedName>
        <fullName evidence="1">Uncharacterized protein</fullName>
    </submittedName>
</protein>
<keyword evidence="2" id="KW-1185">Reference proteome</keyword>
<dbReference type="Proteomes" id="UP000035909">
    <property type="component" value="Unassembled WGS sequence"/>
</dbReference>